<organism evidence="1 2">
    <name type="scientific">Paralcaligenes ureilyticus</name>
    <dbReference type="NCBI Taxonomy" id="627131"/>
    <lineage>
        <taxon>Bacteria</taxon>
        <taxon>Pseudomonadati</taxon>
        <taxon>Pseudomonadota</taxon>
        <taxon>Betaproteobacteria</taxon>
        <taxon>Burkholderiales</taxon>
        <taxon>Alcaligenaceae</taxon>
        <taxon>Paralcaligenes</taxon>
    </lineage>
</organism>
<sequence>MVSLPIWTGQLTIDKKGHGRSGGSGTALFVRDQPGSRRVDKPALIIIEVTSVIRLTRRFTVGTAKEHAA</sequence>
<gene>
    <name evidence="1" type="ORF">EDC26_102130</name>
</gene>
<protein>
    <submittedName>
        <fullName evidence="1">Uncharacterized protein</fullName>
    </submittedName>
</protein>
<dbReference type="EMBL" id="SMAJ01000002">
    <property type="protein sequence ID" value="TCT10174.1"/>
    <property type="molecule type" value="Genomic_DNA"/>
</dbReference>
<proteinExistence type="predicted"/>
<reference evidence="1 2" key="1">
    <citation type="submission" date="2019-03" db="EMBL/GenBank/DDBJ databases">
        <title>Genomic Encyclopedia of Type Strains, Phase IV (KMG-IV): sequencing the most valuable type-strain genomes for metagenomic binning, comparative biology and taxonomic classification.</title>
        <authorList>
            <person name="Goeker M."/>
        </authorList>
    </citation>
    <scope>NUCLEOTIDE SEQUENCE [LARGE SCALE GENOMIC DNA]</scope>
    <source>
        <strain evidence="1 2">DSM 24591</strain>
    </source>
</reference>
<accession>A0A4R3M9E1</accession>
<evidence type="ECO:0000313" key="2">
    <source>
        <dbReference type="Proteomes" id="UP000295525"/>
    </source>
</evidence>
<dbReference type="AlphaFoldDB" id="A0A4R3M9E1"/>
<keyword evidence="2" id="KW-1185">Reference proteome</keyword>
<comment type="caution">
    <text evidence="1">The sequence shown here is derived from an EMBL/GenBank/DDBJ whole genome shotgun (WGS) entry which is preliminary data.</text>
</comment>
<evidence type="ECO:0000313" key="1">
    <source>
        <dbReference type="EMBL" id="TCT10174.1"/>
    </source>
</evidence>
<name>A0A4R3M9E1_9BURK</name>
<dbReference type="Proteomes" id="UP000295525">
    <property type="component" value="Unassembled WGS sequence"/>
</dbReference>